<dbReference type="AlphaFoldDB" id="A0A1Y2GRJ8"/>
<feature type="transmembrane region" description="Helical" evidence="1">
    <location>
        <begin position="6"/>
        <end position="22"/>
    </location>
</feature>
<dbReference type="GeneID" id="33569378"/>
<keyword evidence="1" id="KW-0472">Membrane</keyword>
<keyword evidence="3" id="KW-1185">Reference proteome</keyword>
<feature type="transmembrane region" description="Helical" evidence="1">
    <location>
        <begin position="43"/>
        <end position="65"/>
    </location>
</feature>
<proteinExistence type="predicted"/>
<comment type="caution">
    <text evidence="2">The sequence shown here is derived from an EMBL/GenBank/DDBJ whole genome shotgun (WGS) entry which is preliminary data.</text>
</comment>
<gene>
    <name evidence="2" type="ORF">BCR41DRAFT_38417</name>
</gene>
<dbReference type="InParanoid" id="A0A1Y2GRJ8"/>
<name>A0A1Y2GRJ8_9FUNG</name>
<reference evidence="2 3" key="1">
    <citation type="submission" date="2016-07" db="EMBL/GenBank/DDBJ databases">
        <title>Pervasive Adenine N6-methylation of Active Genes in Fungi.</title>
        <authorList>
            <consortium name="DOE Joint Genome Institute"/>
            <person name="Mondo S.J."/>
            <person name="Dannebaum R.O."/>
            <person name="Kuo R.C."/>
            <person name="Labutti K."/>
            <person name="Haridas S."/>
            <person name="Kuo A."/>
            <person name="Salamov A."/>
            <person name="Ahrendt S.R."/>
            <person name="Lipzen A."/>
            <person name="Sullivan W."/>
            <person name="Andreopoulos W.B."/>
            <person name="Clum A."/>
            <person name="Lindquist E."/>
            <person name="Daum C."/>
            <person name="Ramamoorthy G.K."/>
            <person name="Gryganskyi A."/>
            <person name="Culley D."/>
            <person name="Magnuson J.K."/>
            <person name="James T.Y."/>
            <person name="O'Malley M.A."/>
            <person name="Stajich J.E."/>
            <person name="Spatafora J.W."/>
            <person name="Visel A."/>
            <person name="Grigoriev I.V."/>
        </authorList>
    </citation>
    <scope>NUCLEOTIDE SEQUENCE [LARGE SCALE GENOMIC DNA]</scope>
    <source>
        <strain evidence="2 3">NRRL 3116</strain>
    </source>
</reference>
<accession>A0A1Y2GRJ8</accession>
<evidence type="ECO:0000313" key="3">
    <source>
        <dbReference type="Proteomes" id="UP000193648"/>
    </source>
</evidence>
<dbReference type="RefSeq" id="XP_021882261.1">
    <property type="nucleotide sequence ID" value="XM_022027535.1"/>
</dbReference>
<evidence type="ECO:0000313" key="2">
    <source>
        <dbReference type="EMBL" id="ORZ19093.1"/>
    </source>
</evidence>
<protein>
    <submittedName>
        <fullName evidence="2">Uncharacterized protein</fullName>
    </submittedName>
</protein>
<keyword evidence="1" id="KW-0812">Transmembrane</keyword>
<feature type="transmembrane region" description="Helical" evidence="1">
    <location>
        <begin position="106"/>
        <end position="129"/>
    </location>
</feature>
<sequence>MRFQTIALASVLVFTLFLLVDFRLTWMTSTGIRELYYYNKRDLYFILLFVTPAFVSHIITIWGHYYKADVLFQKSIAKVSTAAPKKRKGISKWDKHDPWLGYTGRYWALVALAFVLNLMWFIQPIAVYLPGGVKFLGLYGAITGKIDGIFTSFERLLF</sequence>
<organism evidence="2 3">
    <name type="scientific">Lobosporangium transversale</name>
    <dbReference type="NCBI Taxonomy" id="64571"/>
    <lineage>
        <taxon>Eukaryota</taxon>
        <taxon>Fungi</taxon>
        <taxon>Fungi incertae sedis</taxon>
        <taxon>Mucoromycota</taxon>
        <taxon>Mortierellomycotina</taxon>
        <taxon>Mortierellomycetes</taxon>
        <taxon>Mortierellales</taxon>
        <taxon>Mortierellaceae</taxon>
        <taxon>Lobosporangium</taxon>
    </lineage>
</organism>
<dbReference type="EMBL" id="MCFF01000014">
    <property type="protein sequence ID" value="ORZ19093.1"/>
    <property type="molecule type" value="Genomic_DNA"/>
</dbReference>
<dbReference type="OrthoDB" id="10006946at2759"/>
<evidence type="ECO:0000256" key="1">
    <source>
        <dbReference type="SAM" id="Phobius"/>
    </source>
</evidence>
<keyword evidence="1" id="KW-1133">Transmembrane helix</keyword>
<dbReference type="Proteomes" id="UP000193648">
    <property type="component" value="Unassembled WGS sequence"/>
</dbReference>